<organism evidence="9 10">
    <name type="scientific">Fusobacterium varium ATCC 27725</name>
    <dbReference type="NCBI Taxonomy" id="469618"/>
    <lineage>
        <taxon>Bacteria</taxon>
        <taxon>Fusobacteriati</taxon>
        <taxon>Fusobacteriota</taxon>
        <taxon>Fusobacteriia</taxon>
        <taxon>Fusobacteriales</taxon>
        <taxon>Fusobacteriaceae</taxon>
        <taxon>Fusobacterium</taxon>
    </lineage>
</organism>
<dbReference type="Gene3D" id="1.10.10.10">
    <property type="entry name" value="Winged helix-like DNA-binding domain superfamily/Winged helix DNA-binding domain"/>
    <property type="match status" value="2"/>
</dbReference>
<dbReference type="InterPro" id="IPR050239">
    <property type="entry name" value="Sigma-70_RNA_pol_init_factors"/>
</dbReference>
<dbReference type="SUPFAM" id="SSF88659">
    <property type="entry name" value="Sigma3 and sigma4 domains of RNA polymerase sigma factors"/>
    <property type="match status" value="2"/>
</dbReference>
<keyword evidence="4 5" id="KW-0804">Transcription</keyword>
<gene>
    <name evidence="9" type="ORF">C4N18_01585</name>
</gene>
<dbReference type="InterPro" id="IPR007624">
    <property type="entry name" value="RNA_pol_sigma70_r3"/>
</dbReference>
<dbReference type="InterPro" id="IPR036388">
    <property type="entry name" value="WH-like_DNA-bd_sf"/>
</dbReference>
<keyword evidence="6" id="KW-0175">Coiled coil</keyword>
<evidence type="ECO:0000256" key="3">
    <source>
        <dbReference type="ARBA" id="ARBA00023125"/>
    </source>
</evidence>
<accession>A0ABM6U125</accession>
<dbReference type="Pfam" id="PF04539">
    <property type="entry name" value="Sigma70_r3"/>
    <property type="match status" value="1"/>
</dbReference>
<dbReference type="GeneID" id="77466666"/>
<proteinExistence type="inferred from homology"/>
<comment type="similarity">
    <text evidence="5">Belongs to the sigma-70 factor family.</text>
</comment>
<dbReference type="NCBIfam" id="TIGR02937">
    <property type="entry name" value="sigma70-ECF"/>
    <property type="match status" value="1"/>
</dbReference>
<evidence type="ECO:0000256" key="4">
    <source>
        <dbReference type="ARBA" id="ARBA00023163"/>
    </source>
</evidence>
<dbReference type="CDD" id="cd06171">
    <property type="entry name" value="Sigma70_r4"/>
    <property type="match status" value="1"/>
</dbReference>
<dbReference type="InterPro" id="IPR007627">
    <property type="entry name" value="RNA_pol_sigma70_r2"/>
</dbReference>
<dbReference type="PROSITE" id="PS00715">
    <property type="entry name" value="SIGMA70_1"/>
    <property type="match status" value="1"/>
</dbReference>
<keyword evidence="1 5" id="KW-0805">Transcription regulation</keyword>
<dbReference type="PIRSF" id="PIRSF000770">
    <property type="entry name" value="RNA_pol_sigma-SigE/K"/>
    <property type="match status" value="1"/>
</dbReference>
<dbReference type="PANTHER" id="PTHR30603:SF47">
    <property type="entry name" value="RNA POLYMERASE SIGMA FACTOR SIGD, CHLOROPLASTIC"/>
    <property type="match status" value="1"/>
</dbReference>
<feature type="domain" description="RNA polymerase sigma-70" evidence="7">
    <location>
        <begin position="67"/>
        <end position="80"/>
    </location>
</feature>
<protein>
    <recommendedName>
        <fullName evidence="5">RNA polymerase sigma factor</fullName>
    </recommendedName>
</protein>
<keyword evidence="3 5" id="KW-0238">DNA-binding</keyword>
<dbReference type="InterPro" id="IPR007630">
    <property type="entry name" value="RNA_pol_sigma70_r4"/>
</dbReference>
<dbReference type="PANTHER" id="PTHR30603">
    <property type="entry name" value="RNA POLYMERASE SIGMA FACTOR RPO"/>
    <property type="match status" value="1"/>
</dbReference>
<feature type="coiled-coil region" evidence="6">
    <location>
        <begin position="203"/>
        <end position="255"/>
    </location>
</feature>
<sequence>MIEKDLISLYLADIRKYKILDKDEELNLLIKAKAGDEESKNQLILSNLRLVVNIAKGYINKGLSFIDLISEGNLGLIYAIEKFDITKGFRFSTYAVWWIKQSISKAVIVKGREIRIPSYKYDLLNKVNRYVMSRLKDEGNYPPVEEIAAELNIDVDKIQDIIMDFQDPMSLSTQIGDDIYLEDTLAQQEDFSMEEEIFNEMGRKQVRDMVNQLEEREKEILKLRYGLDGYEIHTLEEIGNTLNITRERVRQIEKKTLQKLRSKYTKELKGDLF</sequence>
<feature type="domain" description="RNA polymerase sigma-70" evidence="8">
    <location>
        <begin position="234"/>
        <end position="260"/>
    </location>
</feature>
<dbReference type="PROSITE" id="PS00716">
    <property type="entry name" value="SIGMA70_2"/>
    <property type="match status" value="1"/>
</dbReference>
<dbReference type="SUPFAM" id="SSF88946">
    <property type="entry name" value="Sigma2 domain of RNA polymerase sigma factors"/>
    <property type="match status" value="1"/>
</dbReference>
<dbReference type="InterPro" id="IPR014284">
    <property type="entry name" value="RNA_pol_sigma-70_dom"/>
</dbReference>
<dbReference type="Gene3D" id="1.10.601.10">
    <property type="entry name" value="RNA Polymerase Primary Sigma Factor"/>
    <property type="match status" value="1"/>
</dbReference>
<comment type="function">
    <text evidence="5">Sigma factors are initiation factors that promote the attachment of RNA polymerase to specific initiation sites and are then released.</text>
</comment>
<dbReference type="InterPro" id="IPR013325">
    <property type="entry name" value="RNA_pol_sigma_r2"/>
</dbReference>
<dbReference type="Proteomes" id="UP000241238">
    <property type="component" value="Chromosome"/>
</dbReference>
<evidence type="ECO:0000256" key="5">
    <source>
        <dbReference type="RuleBase" id="RU362124"/>
    </source>
</evidence>
<keyword evidence="10" id="KW-1185">Reference proteome</keyword>
<dbReference type="Pfam" id="PF04542">
    <property type="entry name" value="Sigma70_r2"/>
    <property type="match status" value="1"/>
</dbReference>
<dbReference type="RefSeq" id="WP_005946731.1">
    <property type="nucleotide sequence ID" value="NZ_CP028103.1"/>
</dbReference>
<dbReference type="EMBL" id="CP028103">
    <property type="protein sequence ID" value="AVQ29979.1"/>
    <property type="molecule type" value="Genomic_DNA"/>
</dbReference>
<reference evidence="10" key="1">
    <citation type="journal article" date="2018" name="MSphere">
        <title>Fusobacterium Genomics Using MinION and Illumina Sequencing Enables Genome Completion and Correction.</title>
        <authorList>
            <person name="Todd S.M."/>
            <person name="Settlage R.E."/>
            <person name="Lahmers K.K."/>
            <person name="Slade D.J."/>
        </authorList>
    </citation>
    <scope>NUCLEOTIDE SEQUENCE [LARGE SCALE GENOMIC DNA]</scope>
    <source>
        <strain evidence="10">ATCC 27725</strain>
    </source>
</reference>
<evidence type="ECO:0000256" key="2">
    <source>
        <dbReference type="ARBA" id="ARBA00023082"/>
    </source>
</evidence>
<dbReference type="PRINTS" id="PR00046">
    <property type="entry name" value="SIGMA70FCT"/>
</dbReference>
<evidence type="ECO:0000259" key="8">
    <source>
        <dbReference type="PROSITE" id="PS00716"/>
    </source>
</evidence>
<dbReference type="InterPro" id="IPR000943">
    <property type="entry name" value="RNA_pol_sigma70"/>
</dbReference>
<keyword evidence="2 5" id="KW-0731">Sigma factor</keyword>
<evidence type="ECO:0000313" key="10">
    <source>
        <dbReference type="Proteomes" id="UP000241238"/>
    </source>
</evidence>
<evidence type="ECO:0000256" key="1">
    <source>
        <dbReference type="ARBA" id="ARBA00023015"/>
    </source>
</evidence>
<dbReference type="InterPro" id="IPR013324">
    <property type="entry name" value="RNA_pol_sigma_r3/r4-like"/>
</dbReference>
<evidence type="ECO:0000256" key="6">
    <source>
        <dbReference type="SAM" id="Coils"/>
    </source>
</evidence>
<evidence type="ECO:0000259" key="7">
    <source>
        <dbReference type="PROSITE" id="PS00715"/>
    </source>
</evidence>
<dbReference type="Pfam" id="PF04545">
    <property type="entry name" value="Sigma70_r4"/>
    <property type="match status" value="1"/>
</dbReference>
<evidence type="ECO:0000313" key="9">
    <source>
        <dbReference type="EMBL" id="AVQ29979.1"/>
    </source>
</evidence>
<name>A0ABM6U125_FUSVA</name>